<feature type="region of interest" description="Disordered" evidence="1">
    <location>
        <begin position="719"/>
        <end position="738"/>
    </location>
</feature>
<dbReference type="OrthoDB" id="1223654at2"/>
<dbReference type="GO" id="GO:0004180">
    <property type="term" value="F:carboxypeptidase activity"/>
    <property type="evidence" value="ECO:0007669"/>
    <property type="project" value="UniProtKB-KW"/>
</dbReference>
<keyword evidence="2" id="KW-0378">Hydrolase</keyword>
<evidence type="ECO:0000313" key="3">
    <source>
        <dbReference type="Proteomes" id="UP000248917"/>
    </source>
</evidence>
<comment type="caution">
    <text evidence="2">The sequence shown here is derived from an EMBL/GenBank/DDBJ whole genome shotgun (WGS) entry which is preliminary data.</text>
</comment>
<dbReference type="Gene3D" id="2.170.130.10">
    <property type="entry name" value="TonB-dependent receptor, plug domain"/>
    <property type="match status" value="1"/>
</dbReference>
<dbReference type="SUPFAM" id="SSF56935">
    <property type="entry name" value="Porins"/>
    <property type="match status" value="1"/>
</dbReference>
<accession>A0A326RZA9</accession>
<dbReference type="SUPFAM" id="SSF49464">
    <property type="entry name" value="Carboxypeptidase regulatory domain-like"/>
    <property type="match status" value="1"/>
</dbReference>
<dbReference type="InterPro" id="IPR008969">
    <property type="entry name" value="CarboxyPept-like_regulatory"/>
</dbReference>
<proteinExistence type="predicted"/>
<dbReference type="AlphaFoldDB" id="A0A326RZA9"/>
<keyword evidence="3" id="KW-1185">Reference proteome</keyword>
<dbReference type="InterPro" id="IPR037066">
    <property type="entry name" value="Plug_dom_sf"/>
</dbReference>
<keyword evidence="2" id="KW-0121">Carboxypeptidase</keyword>
<dbReference type="Gene3D" id="2.60.40.1930">
    <property type="match status" value="1"/>
</dbReference>
<dbReference type="Gene3D" id="2.60.40.1120">
    <property type="entry name" value="Carboxypeptidase-like, regulatory domain"/>
    <property type="match status" value="1"/>
</dbReference>
<protein>
    <submittedName>
        <fullName evidence="2">Carboxypeptidase-like protein</fullName>
    </submittedName>
</protein>
<dbReference type="Pfam" id="PF13715">
    <property type="entry name" value="CarbopepD_reg_2"/>
    <property type="match status" value="1"/>
</dbReference>
<dbReference type="EMBL" id="QKTX01000005">
    <property type="protein sequence ID" value="PZV83866.1"/>
    <property type="molecule type" value="Genomic_DNA"/>
</dbReference>
<evidence type="ECO:0000256" key="1">
    <source>
        <dbReference type="SAM" id="MobiDB-lite"/>
    </source>
</evidence>
<dbReference type="Proteomes" id="UP000248917">
    <property type="component" value="Unassembled WGS sequence"/>
</dbReference>
<keyword evidence="2" id="KW-0645">Protease</keyword>
<evidence type="ECO:0000313" key="2">
    <source>
        <dbReference type="EMBL" id="PZV83866.1"/>
    </source>
</evidence>
<reference evidence="2 3" key="1">
    <citation type="submission" date="2018-06" db="EMBL/GenBank/DDBJ databases">
        <title>Genomic Encyclopedia of Archaeal and Bacterial Type Strains, Phase II (KMG-II): from individual species to whole genera.</title>
        <authorList>
            <person name="Goeker M."/>
        </authorList>
    </citation>
    <scope>NUCLEOTIDE SEQUENCE [LARGE SCALE GENOMIC DNA]</scope>
    <source>
        <strain evidence="2 3">T4</strain>
    </source>
</reference>
<organism evidence="2 3">
    <name type="scientific">Algoriphagus aquaeductus</name>
    <dbReference type="NCBI Taxonomy" id="475299"/>
    <lineage>
        <taxon>Bacteria</taxon>
        <taxon>Pseudomonadati</taxon>
        <taxon>Bacteroidota</taxon>
        <taxon>Cytophagia</taxon>
        <taxon>Cytophagales</taxon>
        <taxon>Cyclobacteriaceae</taxon>
        <taxon>Algoriphagus</taxon>
    </lineage>
</organism>
<sequence length="928" mass="106674">MNLLNVHRLLLLLLFSLGYGVSYTQTITGIVKEKGSGLPLPFANVFINNTTLGAATDMDGKFVIQGNLPEQLELVASFVGYRTVSKVINRKGQSEFRQDFELELIEDNLNEVELKAKRDRNWERNYATFKYVFLAVPEDPYGQEIEILNPWVIDFERVRSNDELNYIRASAQQPLKIVNRALGYEIEYFLQDFRMRWGASRYYGLAFYKEMATVDSTFRSKWREGRLINYRSSVRHMALSFLLKNPEIQDFNFYQARATIPKEDRTNDYYYELGKSIFPVNVGTIYTKPLGNGSYRIYLPERIEVHHLAQPWTNDYYANIYKAISWIATPNGYFDVDRYGAPVNPTQVVLSGYVGRQRMARSLPLDFVPDVGLTEFVEDLKVFHHRYVTLNNQREKPWLTTNKAFYHPGETMWIGGLMLYQNPVMQDTLSRVVYVNVLNEEYKSVHQARFPIQNGKISGGITLPDSLRKGNYLLRAYTRWSLNYGKRDVFELPFPILNTNEILAINEPDQEKLFGDFDVVSSHTVSDSSFYRVMDLELKVLDDFENPIDSEFILSVVEGSQSQEVHEKDQLESHLNWLEDDLANTFDSEMPNPIEYGISVEGKYFPNKKRGTLATVITLVKGDLEDYGRVNSDSAGRFWASGFQFRDTAQIAIAALDPKMRSLGKVELIPFQHPIFLGTFPKRSYQVEIRPDSAHSMMDIAEDYYLLDEFVKEAQELKPQSSGENNYGYGTPTQEVGPDRLERQTMGEILGYLGFNLNTFKFRNYNFLETVGMPLLIIDGVQLAFLDTSDFRNTLLDFEPSQLESIKVYSDNVSKTIFGMAGYAGVIMIETKKGFRTGPDSDRKFNSEGFQIVDVAGFSSFPEFPKDPPSDQFLSQKPTIYWEPNAQTVEGVYKTKIKVPYGVKLLRIRVEGRTMEGDSFSKMLKIEI</sequence>
<name>A0A326RZA9_9BACT</name>
<gene>
    <name evidence="2" type="ORF">CLV31_10591</name>
</gene>